<sequence>MPDSLSIIIVTYNSADALGGLLDSLPSGLDGIERSRILVIDNQSHDDTCALARSHPIGAEVIEMGRNAGYAAGINAGYRLIDPDDHVLVLNADLRLGHGAASMLVERLRGPNVGIVGPRLIEPDGHLAHSVRREPSLVTVWSEAIMGGHLAARLGLSEIVAHPAIYRCGGSVAWVTGAAVLIGAQARRVLGDWDESYFLYSEETDYMRRARESGLKVVYEPRASAVHVGGEAGTSPYLHAMLTANRIRYFGNYHGKLSTALFRAGVATGEALRLPRGGIYPAGLKAAITPA</sequence>
<protein>
    <submittedName>
        <fullName evidence="1">Glycosyltransferase family 2 protein</fullName>
    </submittedName>
</protein>
<proteinExistence type="predicted"/>
<dbReference type="PANTHER" id="PTHR43179">
    <property type="entry name" value="RHAMNOSYLTRANSFERASE WBBL"/>
    <property type="match status" value="1"/>
</dbReference>
<evidence type="ECO:0000313" key="2">
    <source>
        <dbReference type="Proteomes" id="UP000321062"/>
    </source>
</evidence>
<dbReference type="EMBL" id="CP041690">
    <property type="protein sequence ID" value="QEE19041.1"/>
    <property type="molecule type" value="Genomic_DNA"/>
</dbReference>
<accession>A0A5B9DIC3</accession>
<keyword evidence="2" id="KW-1185">Reference proteome</keyword>
<dbReference type="PANTHER" id="PTHR43179:SF7">
    <property type="entry name" value="RHAMNOSYLTRANSFERASE WBBL"/>
    <property type="match status" value="1"/>
</dbReference>
<dbReference type="AlphaFoldDB" id="A0A5B9DIC3"/>
<reference evidence="1 2" key="1">
    <citation type="journal article" date="2015" name="Int. J. Syst. Evol. Microbiol.">
        <title>Youhaiella tibetensis gen. nov., sp. nov., isolated from subsurface sediment.</title>
        <authorList>
            <person name="Wang Y.X."/>
            <person name="Huang F.Q."/>
            <person name="Nogi Y."/>
            <person name="Pang S.J."/>
            <person name="Wang P.K."/>
            <person name="Lv J."/>
        </authorList>
    </citation>
    <scope>NUCLEOTIDE SEQUENCE [LARGE SCALE GENOMIC DNA]</scope>
    <source>
        <strain evidence="2">fig4</strain>
    </source>
</reference>
<dbReference type="Gene3D" id="3.90.550.10">
    <property type="entry name" value="Spore Coat Polysaccharide Biosynthesis Protein SpsA, Chain A"/>
    <property type="match status" value="1"/>
</dbReference>
<evidence type="ECO:0000313" key="1">
    <source>
        <dbReference type="EMBL" id="QEE19041.1"/>
    </source>
</evidence>
<dbReference type="Proteomes" id="UP000321062">
    <property type="component" value="Chromosome"/>
</dbReference>
<dbReference type="Pfam" id="PF00535">
    <property type="entry name" value="Glycos_transf_2"/>
    <property type="match status" value="1"/>
</dbReference>
<dbReference type="InterPro" id="IPR001173">
    <property type="entry name" value="Glyco_trans_2-like"/>
</dbReference>
<dbReference type="InterPro" id="IPR029044">
    <property type="entry name" value="Nucleotide-diphossugar_trans"/>
</dbReference>
<gene>
    <name evidence="1" type="ORF">FNA67_02100</name>
</gene>
<keyword evidence="1" id="KW-0808">Transferase</keyword>
<name>A0A5B9DIC3_9HYPH</name>
<dbReference type="GO" id="GO:0016740">
    <property type="term" value="F:transferase activity"/>
    <property type="evidence" value="ECO:0007669"/>
    <property type="project" value="UniProtKB-KW"/>
</dbReference>
<dbReference type="SUPFAM" id="SSF53448">
    <property type="entry name" value="Nucleotide-diphospho-sugar transferases"/>
    <property type="match status" value="1"/>
</dbReference>
<dbReference type="OrthoDB" id="9771846at2"/>
<organism evidence="1 2">
    <name type="scientific">Paradevosia tibetensis</name>
    <dbReference type="NCBI Taxonomy" id="1447062"/>
    <lineage>
        <taxon>Bacteria</taxon>
        <taxon>Pseudomonadati</taxon>
        <taxon>Pseudomonadota</taxon>
        <taxon>Alphaproteobacteria</taxon>
        <taxon>Hyphomicrobiales</taxon>
        <taxon>Devosiaceae</taxon>
        <taxon>Paradevosia</taxon>
    </lineage>
</organism>
<dbReference type="KEGG" id="yti:FNA67_02100"/>
<dbReference type="RefSeq" id="WP_147654884.1">
    <property type="nucleotide sequence ID" value="NZ_BMFM01000001.1"/>
</dbReference>